<keyword evidence="3 4" id="KW-0067">ATP-binding</keyword>
<dbReference type="GO" id="GO:0046872">
    <property type="term" value="F:metal ion binding"/>
    <property type="evidence" value="ECO:0007669"/>
    <property type="project" value="InterPro"/>
</dbReference>
<dbReference type="SUPFAM" id="SSF56059">
    <property type="entry name" value="Glutathione synthetase ATP-binding domain-like"/>
    <property type="match status" value="1"/>
</dbReference>
<evidence type="ECO:0000313" key="6">
    <source>
        <dbReference type="EMBL" id="KXK62358.1"/>
    </source>
</evidence>
<dbReference type="EMBL" id="LRQV01000021">
    <property type="protein sequence ID" value="KXK62358.1"/>
    <property type="molecule type" value="Genomic_DNA"/>
</dbReference>
<dbReference type="InterPro" id="IPR052032">
    <property type="entry name" value="ATP-dep_AA_Ligase"/>
</dbReference>
<protein>
    <recommendedName>
        <fullName evidence="5">ATP-grasp domain-containing protein</fullName>
    </recommendedName>
</protein>
<evidence type="ECO:0000256" key="4">
    <source>
        <dbReference type="PROSITE-ProRule" id="PRU00409"/>
    </source>
</evidence>
<evidence type="ECO:0000256" key="2">
    <source>
        <dbReference type="ARBA" id="ARBA00022741"/>
    </source>
</evidence>
<dbReference type="AlphaFoldDB" id="A0A136PV63"/>
<feature type="domain" description="ATP-grasp" evidence="5">
    <location>
        <begin position="107"/>
        <end position="306"/>
    </location>
</feature>
<dbReference type="OrthoDB" id="24041at2"/>
<keyword evidence="7" id="KW-1185">Reference proteome</keyword>
<dbReference type="Gene3D" id="3.30.470.20">
    <property type="entry name" value="ATP-grasp fold, B domain"/>
    <property type="match status" value="1"/>
</dbReference>
<proteinExistence type="predicted"/>
<dbReference type="PROSITE" id="PS50975">
    <property type="entry name" value="ATP_GRASP"/>
    <property type="match status" value="1"/>
</dbReference>
<dbReference type="NCBIfam" id="NF005543">
    <property type="entry name" value="PRK07206.1"/>
    <property type="match status" value="1"/>
</dbReference>
<organism evidence="6 7">
    <name type="scientific">Micromonospora rosaria</name>
    <dbReference type="NCBI Taxonomy" id="47874"/>
    <lineage>
        <taxon>Bacteria</taxon>
        <taxon>Bacillati</taxon>
        <taxon>Actinomycetota</taxon>
        <taxon>Actinomycetes</taxon>
        <taxon>Micromonosporales</taxon>
        <taxon>Micromonosporaceae</taxon>
        <taxon>Micromonospora</taxon>
    </lineage>
</organism>
<sequence length="407" mass="43196">MVDGYSTGSALSRALAGRGVTCVHVRSAQTVGEYFRATFRPGDYEVDLGFVADWRALVDRLRTLGVDQVVAGTESGVILADTLNHLLGTPGNEIATVLARRDKAAMAEAARAAGLATPTGRAFDTVAAATAWYAAALGGPAVVKPVDSAGTDTVRFCRDVDEVRAACAEVLAARNLYRVPNRRVLVQERLVGTEFYVNSVSHGGTHRVAEVWRYTKRPGPAGAPIYDYEEPVEPGSASAAPIRDFVVAVLDAVGVRSSAAHTEVMLTDRGPVLIETGARLGGATLPDVVAKLSGVSQTSLQVQCLVDPVGFAGFDDRAPRWSASVRNVSLINPTRVAAQAPHWCERLRELPTAVAVAAHGVPGAALPQTVDLISAPGFVYLAAEDPAEVGRDYRTVRRWERDGLYGR</sequence>
<dbReference type="InterPro" id="IPR011761">
    <property type="entry name" value="ATP-grasp"/>
</dbReference>
<accession>A0A136PV63</accession>
<gene>
    <name evidence="6" type="ORF">AWW66_08910</name>
</gene>
<dbReference type="Pfam" id="PF13535">
    <property type="entry name" value="ATP-grasp_4"/>
    <property type="match status" value="1"/>
</dbReference>
<comment type="caution">
    <text evidence="6">The sequence shown here is derived from an EMBL/GenBank/DDBJ whole genome shotgun (WGS) entry which is preliminary data.</text>
</comment>
<evidence type="ECO:0000313" key="7">
    <source>
        <dbReference type="Proteomes" id="UP000070620"/>
    </source>
</evidence>
<reference evidence="6 7" key="1">
    <citation type="submission" date="2016-01" db="EMBL/GenBank/DDBJ databases">
        <title>Whole genome sequence and analysis of Micromonospora rosaria DSM 803, which can produce antibacterial substance rosamicin.</title>
        <authorList>
            <person name="Yang H."/>
            <person name="He X."/>
            <person name="Zhu D."/>
        </authorList>
    </citation>
    <scope>NUCLEOTIDE SEQUENCE [LARGE SCALE GENOMIC DNA]</scope>
    <source>
        <strain evidence="6 7">DSM 803</strain>
    </source>
</reference>
<dbReference type="GO" id="GO:0016874">
    <property type="term" value="F:ligase activity"/>
    <property type="evidence" value="ECO:0007669"/>
    <property type="project" value="UniProtKB-KW"/>
</dbReference>
<evidence type="ECO:0000256" key="1">
    <source>
        <dbReference type="ARBA" id="ARBA00022598"/>
    </source>
</evidence>
<keyword evidence="2 4" id="KW-0547">Nucleotide-binding</keyword>
<evidence type="ECO:0000259" key="5">
    <source>
        <dbReference type="PROSITE" id="PS50975"/>
    </source>
</evidence>
<evidence type="ECO:0000256" key="3">
    <source>
        <dbReference type="ARBA" id="ARBA00022840"/>
    </source>
</evidence>
<dbReference type="PANTHER" id="PTHR43585:SF2">
    <property type="entry name" value="ATP-GRASP ENZYME FSQD"/>
    <property type="match status" value="1"/>
</dbReference>
<dbReference type="GO" id="GO:0005524">
    <property type="term" value="F:ATP binding"/>
    <property type="evidence" value="ECO:0007669"/>
    <property type="project" value="UniProtKB-UniRule"/>
</dbReference>
<name>A0A136PV63_9ACTN</name>
<dbReference type="Proteomes" id="UP000070620">
    <property type="component" value="Unassembled WGS sequence"/>
</dbReference>
<dbReference type="PANTHER" id="PTHR43585">
    <property type="entry name" value="FUMIPYRROLE BIOSYNTHESIS PROTEIN C"/>
    <property type="match status" value="1"/>
</dbReference>
<keyword evidence="1" id="KW-0436">Ligase</keyword>